<keyword evidence="2" id="KW-0378">Hydrolase</keyword>
<dbReference type="InterPro" id="IPR034660">
    <property type="entry name" value="DinB/YfiT-like"/>
</dbReference>
<dbReference type="SUPFAM" id="SSF109854">
    <property type="entry name" value="DinB/YfiT-like putative metalloenzymes"/>
    <property type="match status" value="1"/>
</dbReference>
<evidence type="ECO:0000313" key="2">
    <source>
        <dbReference type="EMBL" id="MDT0551780.1"/>
    </source>
</evidence>
<name>A0ABU2Y0W5_9FLAO</name>
<reference evidence="2 3" key="1">
    <citation type="submission" date="2023-09" db="EMBL/GenBank/DDBJ databases">
        <authorList>
            <person name="Rey-Velasco X."/>
        </authorList>
    </citation>
    <scope>NUCLEOTIDE SEQUENCE [LARGE SCALE GENOMIC DNA]</scope>
    <source>
        <strain evidence="2 3">P050</strain>
    </source>
</reference>
<dbReference type="NCBIfam" id="NF009807">
    <property type="entry name" value="PRK13291.1"/>
    <property type="match status" value="1"/>
</dbReference>
<dbReference type="RefSeq" id="WP_311591580.1">
    <property type="nucleotide sequence ID" value="NZ_JAVRHV010000001.1"/>
</dbReference>
<protein>
    <submittedName>
        <fullName evidence="2">Metal-dependent hydrolase</fullName>
    </submittedName>
</protein>
<evidence type="ECO:0000313" key="3">
    <source>
        <dbReference type="Proteomes" id="UP001252186"/>
    </source>
</evidence>
<feature type="domain" description="DinB-like" evidence="1">
    <location>
        <begin position="30"/>
        <end position="166"/>
    </location>
</feature>
<evidence type="ECO:0000259" key="1">
    <source>
        <dbReference type="Pfam" id="PF12867"/>
    </source>
</evidence>
<accession>A0ABU2Y0W5</accession>
<dbReference type="EMBL" id="JAVRHV010000001">
    <property type="protein sequence ID" value="MDT0551780.1"/>
    <property type="molecule type" value="Genomic_DNA"/>
</dbReference>
<dbReference type="GO" id="GO:0016787">
    <property type="term" value="F:hydrolase activity"/>
    <property type="evidence" value="ECO:0007669"/>
    <property type="project" value="UniProtKB-KW"/>
</dbReference>
<dbReference type="InterPro" id="IPR024775">
    <property type="entry name" value="DinB-like"/>
</dbReference>
<dbReference type="Proteomes" id="UP001252186">
    <property type="component" value="Unassembled WGS sequence"/>
</dbReference>
<dbReference type="Pfam" id="PF12867">
    <property type="entry name" value="DinB_2"/>
    <property type="match status" value="1"/>
</dbReference>
<proteinExistence type="predicted"/>
<keyword evidence="3" id="KW-1185">Reference proteome</keyword>
<sequence>MYALKYPIGIANIPEDISTENIQDWIQIIEELPKKLKDLTSTLSENQLNTQYRPDGWTIRQVLHHIGDSHTNSYIRFKWALTEDKPIIKAYFEERWAELDDTKNAPITLALDHITALHAKMVYLFKNLSPDQLNKTFIHPETGDKISLKKNIGIYAWHSEHHYEHINQLLIRNNWK</sequence>
<gene>
    <name evidence="2" type="ORF">RM519_00855</name>
</gene>
<organism evidence="2 3">
    <name type="scientific">Urechidicola vernalis</name>
    <dbReference type="NCBI Taxonomy" id="3075600"/>
    <lineage>
        <taxon>Bacteria</taxon>
        <taxon>Pseudomonadati</taxon>
        <taxon>Bacteroidota</taxon>
        <taxon>Flavobacteriia</taxon>
        <taxon>Flavobacteriales</taxon>
        <taxon>Flavobacteriaceae</taxon>
        <taxon>Urechidicola</taxon>
    </lineage>
</organism>
<dbReference type="Gene3D" id="1.20.120.450">
    <property type="entry name" value="dinb family like domain"/>
    <property type="match status" value="1"/>
</dbReference>
<comment type="caution">
    <text evidence="2">The sequence shown here is derived from an EMBL/GenBank/DDBJ whole genome shotgun (WGS) entry which is preliminary data.</text>
</comment>